<dbReference type="InterPro" id="IPR049468">
    <property type="entry name" value="Restrct_endonuc-II-like_dom"/>
</dbReference>
<dbReference type="FunFam" id="3.40.960.10:FF:000002">
    <property type="entry name" value="DNA helicase related protein"/>
    <property type="match status" value="1"/>
</dbReference>
<evidence type="ECO:0000256" key="5">
    <source>
        <dbReference type="ARBA" id="ARBA00022840"/>
    </source>
</evidence>
<dbReference type="Pfam" id="PF18741">
    <property type="entry name" value="MTES_1575"/>
    <property type="match status" value="1"/>
</dbReference>
<evidence type="ECO:0000313" key="10">
    <source>
        <dbReference type="EMBL" id="ALG06253.1"/>
    </source>
</evidence>
<proteinExistence type="inferred from homology"/>
<feature type="domain" description="DNA2/NAM7 helicase-like C-terminal" evidence="8">
    <location>
        <begin position="919"/>
        <end position="1103"/>
    </location>
</feature>
<evidence type="ECO:0000259" key="9">
    <source>
        <dbReference type="Pfam" id="PF18741"/>
    </source>
</evidence>
<evidence type="ECO:0000259" key="8">
    <source>
        <dbReference type="Pfam" id="PF13087"/>
    </source>
</evidence>
<dbReference type="PANTHER" id="PTHR43788:SF8">
    <property type="entry name" value="DNA-BINDING PROTEIN SMUBP-2"/>
    <property type="match status" value="1"/>
</dbReference>
<dbReference type="Proteomes" id="UP000063699">
    <property type="component" value="Chromosome"/>
</dbReference>
<dbReference type="Pfam" id="PF13087">
    <property type="entry name" value="AAA_12"/>
    <property type="match status" value="1"/>
</dbReference>
<evidence type="ECO:0000259" key="7">
    <source>
        <dbReference type="Pfam" id="PF13086"/>
    </source>
</evidence>
<comment type="similarity">
    <text evidence="1">Belongs to the DNA2/NAM7 helicase family.</text>
</comment>
<feature type="domain" description="DNA2/NAM7 helicase helicase" evidence="7">
    <location>
        <begin position="288"/>
        <end position="357"/>
    </location>
</feature>
<dbReference type="Gene3D" id="3.40.50.300">
    <property type="entry name" value="P-loop containing nucleotide triphosphate hydrolases"/>
    <property type="match status" value="3"/>
</dbReference>
<keyword evidence="3" id="KW-0378">Hydrolase</keyword>
<feature type="region of interest" description="Disordered" evidence="6">
    <location>
        <begin position="1257"/>
        <end position="1291"/>
    </location>
</feature>
<dbReference type="SUPFAM" id="SSF52980">
    <property type="entry name" value="Restriction endonuclease-like"/>
    <property type="match status" value="1"/>
</dbReference>
<reference evidence="10 11" key="1">
    <citation type="submission" date="2015-07" db="EMBL/GenBank/DDBJ databases">
        <title>Genome sequencing of Kibdelosporangium phytohabitans.</title>
        <authorList>
            <person name="Qin S."/>
            <person name="Xing K."/>
        </authorList>
    </citation>
    <scope>NUCLEOTIDE SEQUENCE [LARGE SCALE GENOMIC DNA]</scope>
    <source>
        <strain evidence="10 11">KLBMP1111</strain>
    </source>
</reference>
<evidence type="ECO:0000256" key="6">
    <source>
        <dbReference type="SAM" id="MobiDB-lite"/>
    </source>
</evidence>
<accession>A0A0N9HWN0</accession>
<feature type="compositionally biased region" description="Acidic residues" evidence="6">
    <location>
        <begin position="888"/>
        <end position="898"/>
    </location>
</feature>
<dbReference type="PANTHER" id="PTHR43788">
    <property type="entry name" value="DNA2/NAM7 HELICASE FAMILY MEMBER"/>
    <property type="match status" value="1"/>
</dbReference>
<keyword evidence="11" id="KW-1185">Reference proteome</keyword>
<dbReference type="KEGG" id="kphy:AOZ06_04295"/>
<dbReference type="SUPFAM" id="SSF52540">
    <property type="entry name" value="P-loop containing nucleoside triphosphate hydrolases"/>
    <property type="match status" value="1"/>
</dbReference>
<dbReference type="InterPro" id="IPR050534">
    <property type="entry name" value="Coronavir_polyprotein_1ab"/>
</dbReference>
<keyword evidence="4" id="KW-0347">Helicase</keyword>
<keyword evidence="2" id="KW-0547">Nucleotide-binding</keyword>
<evidence type="ECO:0000256" key="2">
    <source>
        <dbReference type="ARBA" id="ARBA00022741"/>
    </source>
</evidence>
<dbReference type="GO" id="GO:0005524">
    <property type="term" value="F:ATP binding"/>
    <property type="evidence" value="ECO:0007669"/>
    <property type="project" value="UniProtKB-KW"/>
</dbReference>
<dbReference type="InterPro" id="IPR047187">
    <property type="entry name" value="SF1_C_Upf1"/>
</dbReference>
<dbReference type="EMBL" id="CP012752">
    <property type="protein sequence ID" value="ALG06253.1"/>
    <property type="molecule type" value="Genomic_DNA"/>
</dbReference>
<dbReference type="STRING" id="860235.AOZ06_04295"/>
<dbReference type="InterPro" id="IPR041677">
    <property type="entry name" value="DNA2/NAM7_AAA_11"/>
</dbReference>
<evidence type="ECO:0000313" key="11">
    <source>
        <dbReference type="Proteomes" id="UP000063699"/>
    </source>
</evidence>
<dbReference type="InterPro" id="IPR027417">
    <property type="entry name" value="P-loop_NTPase"/>
</dbReference>
<keyword evidence="5" id="KW-0067">ATP-binding</keyword>
<dbReference type="OrthoDB" id="3197455at2"/>
<dbReference type="RefSeq" id="WP_054288229.1">
    <property type="nucleotide sequence ID" value="NZ_CP012752.1"/>
</dbReference>
<evidence type="ECO:0000256" key="1">
    <source>
        <dbReference type="ARBA" id="ARBA00007913"/>
    </source>
</evidence>
<feature type="region of interest" description="Disordered" evidence="6">
    <location>
        <begin position="879"/>
        <end position="900"/>
    </location>
</feature>
<evidence type="ECO:0000256" key="4">
    <source>
        <dbReference type="ARBA" id="ARBA00022806"/>
    </source>
</evidence>
<evidence type="ECO:0000256" key="3">
    <source>
        <dbReference type="ARBA" id="ARBA00022801"/>
    </source>
</evidence>
<sequence length="1355" mass="152128">MAIGADRARVDLVRAKAESWADDLIDFGPNNTLLYYRDSKTWSLDLTKAAPDAVAQLLAGRKTRLDTLVAAGEAHAAACQRARNLRRRMLTFQEEQGVDDVGKWAHGLFLLQPTSTKGTTPVKPLRAPLVLQPLTITPRTAAETDYVLELVGVPEVNPVLLYALNRQHGIDLDVEELTDELNAMIEENDDRSTHAGLVYRALSDVVAGHGRTAEFEERQFASTFSFDKLPMVRELKDCAELLASHDVIAATAGYELARRQLRETAGGYQAVGPDEVVLRDEFLVLDADSSQQRAVNAVMDGQHVVIQGPPGTGKSQTIANIITAAAARGWRVLFVAEKRAAIEAVTNRLEHVDLGHLVFDLHQQKIDKRRVAQQVSESLDRASKEPPADVNGLHERLTERRDHLLHHDRALHAAIEPWGITAFSVYKTLLALPPRSGNPVRFRGTELRDLHGDTVQRVDDDLMRFINSDGLRFHRGGSAWSESEIRTPEQVQEVIVQLDELHAKTWPEAQDRMRRLIGQIGFQRPTDLPGWEQVLQLLREVESTLGLFNQDVFGDKLEDYCFATGDRRWRSAHPRPLKWWQLRGLRKEAGKLRTAGKCNRRTLHAELSAALTQRNRWREMAAGGGAPQEVIGFRKTLEEIAKARDQLAAVAMGAQLTEPDQWSEEEVTAHVGRLHEERDFLFQIPLLNELTDRLVGMGMRRFLDVLVERDADAELARTMFHHSWYSSLLDEYRVRIPHLGQFAGLHHSHLVSEFRAFDTSHFQLNAQRVRRRVAERLRAARDAHPDQNDVVRAEAKRKRGHMPLRKLVAKAPDVLLAARPCWAMSPIVVSRLLPAQRLFDLVVFDEASQVEPQDSMTSIMRGAQLVVAGDERQLPPSAWFRTALGGGDSDDDEDDEAADTPQVRDFESILACLSAFIPNTRMLEWHYRSQDERLIAFSNKAFYRGKLITFPGCQAVSPLSLHQVDGRVAPGRDGSADAEVDKVIELVLTHARSTPEDTLGIITMGSPHAKRIELALRQATASHDELAEFNGRMQGAGRRLFVKSIEQVQGDERDAIIFSLGAAKATTGRLHMTAFGPLNHQGGERRLNVAITRARKRMDIVASFSPLDMPTTGLRIGTDLLRQYLEFADNGGSLGLVGAQGNQEMNGFERSIHDALVDAGVPVTPQWGVAGYRIDFALGHRNQPGRMVLAVEADGDTYHQLGSARDRDRLRQEHLERLGWRFHRVWASEWFRDRATQTAMIVENWEKAMLDAERGVAPTPATTAPPSRPHQIAVERGPRPQFLSQPRRSKTDDYSDRELVELCRWLLTDRLQVDRDTRIGQAIDEIGFRKRTTKMEQRIGNALVRAQQRLDAQGA</sequence>
<organism evidence="10 11">
    <name type="scientific">Kibdelosporangium phytohabitans</name>
    <dbReference type="NCBI Taxonomy" id="860235"/>
    <lineage>
        <taxon>Bacteria</taxon>
        <taxon>Bacillati</taxon>
        <taxon>Actinomycetota</taxon>
        <taxon>Actinomycetes</taxon>
        <taxon>Pseudonocardiales</taxon>
        <taxon>Pseudonocardiaceae</taxon>
        <taxon>Kibdelosporangium</taxon>
    </lineage>
</organism>
<name>A0A0N9HWN0_9PSEU</name>
<dbReference type="CDD" id="cd18808">
    <property type="entry name" value="SF1_C_Upf1"/>
    <property type="match status" value="1"/>
</dbReference>
<dbReference type="GO" id="GO:0043139">
    <property type="term" value="F:5'-3' DNA helicase activity"/>
    <property type="evidence" value="ECO:0007669"/>
    <property type="project" value="TreeGrafter"/>
</dbReference>
<dbReference type="Gene3D" id="3.40.960.10">
    <property type="entry name" value="VSR Endonuclease"/>
    <property type="match status" value="1"/>
</dbReference>
<dbReference type="InterPro" id="IPR041679">
    <property type="entry name" value="DNA2/NAM7-like_C"/>
</dbReference>
<dbReference type="InterPro" id="IPR011335">
    <property type="entry name" value="Restrct_endonuc-II-like"/>
</dbReference>
<protein>
    <submittedName>
        <fullName evidence="10">Uncharacterized protein</fullName>
    </submittedName>
</protein>
<gene>
    <name evidence="10" type="ORF">AOZ06_04295</name>
</gene>
<dbReference type="GO" id="GO:0016787">
    <property type="term" value="F:hydrolase activity"/>
    <property type="evidence" value="ECO:0007669"/>
    <property type="project" value="UniProtKB-KW"/>
</dbReference>
<dbReference type="Pfam" id="PF13086">
    <property type="entry name" value="AAA_11"/>
    <property type="match status" value="1"/>
</dbReference>
<feature type="domain" description="Restriction endonuclease type II-like" evidence="9">
    <location>
        <begin position="1148"/>
        <end position="1243"/>
    </location>
</feature>